<evidence type="ECO:0000313" key="3">
    <source>
        <dbReference type="Proteomes" id="UP000719412"/>
    </source>
</evidence>
<dbReference type="EMBL" id="JABDTM020004346">
    <property type="protein sequence ID" value="KAH0822097.1"/>
    <property type="molecule type" value="Genomic_DNA"/>
</dbReference>
<comment type="caution">
    <text evidence="2">The sequence shown here is derived from an EMBL/GenBank/DDBJ whole genome shotgun (WGS) entry which is preliminary data.</text>
</comment>
<gene>
    <name evidence="2" type="ORF">GEV33_000694</name>
</gene>
<dbReference type="Proteomes" id="UP000719412">
    <property type="component" value="Unassembled WGS sequence"/>
</dbReference>
<evidence type="ECO:0000256" key="1">
    <source>
        <dbReference type="SAM" id="MobiDB-lite"/>
    </source>
</evidence>
<sequence>MRSSRSPGSYSGRGGLPLWRLRAGCAPQTAHGAITGATRTSNAIPERSALKTTPVVRAPHHDRARGRNPPESRLVRARLQFERPDSVRSRDGHMYMNRDVCKPDKPPAEVISRAQNNLFRESRFVAYRRIVLR</sequence>
<organism evidence="2 3">
    <name type="scientific">Tenebrio molitor</name>
    <name type="common">Yellow mealworm beetle</name>
    <dbReference type="NCBI Taxonomy" id="7067"/>
    <lineage>
        <taxon>Eukaryota</taxon>
        <taxon>Metazoa</taxon>
        <taxon>Ecdysozoa</taxon>
        <taxon>Arthropoda</taxon>
        <taxon>Hexapoda</taxon>
        <taxon>Insecta</taxon>
        <taxon>Pterygota</taxon>
        <taxon>Neoptera</taxon>
        <taxon>Endopterygota</taxon>
        <taxon>Coleoptera</taxon>
        <taxon>Polyphaga</taxon>
        <taxon>Cucujiformia</taxon>
        <taxon>Tenebrionidae</taxon>
        <taxon>Tenebrio</taxon>
    </lineage>
</organism>
<keyword evidence="3" id="KW-1185">Reference proteome</keyword>
<name>A0A8J6LKP1_TENMO</name>
<proteinExistence type="predicted"/>
<protein>
    <submittedName>
        <fullName evidence="2">Uncharacterized protein</fullName>
    </submittedName>
</protein>
<dbReference type="AlphaFoldDB" id="A0A8J6LKP1"/>
<accession>A0A8J6LKP1</accession>
<feature type="region of interest" description="Disordered" evidence="1">
    <location>
        <begin position="32"/>
        <end position="71"/>
    </location>
</feature>
<evidence type="ECO:0000313" key="2">
    <source>
        <dbReference type="EMBL" id="KAH0822097.1"/>
    </source>
</evidence>
<reference evidence="2" key="1">
    <citation type="journal article" date="2020" name="J Insects Food Feed">
        <title>The yellow mealworm (Tenebrio molitor) genome: a resource for the emerging insects as food and feed industry.</title>
        <authorList>
            <person name="Eriksson T."/>
            <person name="Andere A."/>
            <person name="Kelstrup H."/>
            <person name="Emery V."/>
            <person name="Picard C."/>
        </authorList>
    </citation>
    <scope>NUCLEOTIDE SEQUENCE</scope>
    <source>
        <strain evidence="2">Stoneville</strain>
        <tissue evidence="2">Whole head</tissue>
    </source>
</reference>
<reference evidence="2" key="2">
    <citation type="submission" date="2021-08" db="EMBL/GenBank/DDBJ databases">
        <authorList>
            <person name="Eriksson T."/>
        </authorList>
    </citation>
    <scope>NUCLEOTIDE SEQUENCE</scope>
    <source>
        <strain evidence="2">Stoneville</strain>
        <tissue evidence="2">Whole head</tissue>
    </source>
</reference>